<keyword evidence="2" id="KW-1185">Reference proteome</keyword>
<protein>
    <recommendedName>
        <fullName evidence="3">Lipoprotein</fullName>
    </recommendedName>
</protein>
<dbReference type="PROSITE" id="PS51257">
    <property type="entry name" value="PROKAR_LIPOPROTEIN"/>
    <property type="match status" value="1"/>
</dbReference>
<dbReference type="InterPro" id="IPR058087">
    <property type="entry name" value="XAC2610_dom"/>
</dbReference>
<dbReference type="AlphaFoldDB" id="A0A1M5H791"/>
<dbReference type="NCBIfam" id="NF047539">
    <property type="entry name" value="XAC2610_fam"/>
    <property type="match status" value="1"/>
</dbReference>
<reference evidence="2" key="1">
    <citation type="submission" date="2016-11" db="EMBL/GenBank/DDBJ databases">
        <authorList>
            <person name="Varghese N."/>
            <person name="Submissions S."/>
        </authorList>
    </citation>
    <scope>NUCLEOTIDE SEQUENCE [LARGE SCALE GENOMIC DNA]</scope>
    <source>
        <strain evidence="2">DSM 27619</strain>
    </source>
</reference>
<dbReference type="EMBL" id="FQUT01000010">
    <property type="protein sequence ID" value="SHG11778.1"/>
    <property type="molecule type" value="Genomic_DNA"/>
</dbReference>
<accession>A0A1M5H791</accession>
<dbReference type="OrthoDB" id="670341at2"/>
<dbReference type="RefSeq" id="WP_072960625.1">
    <property type="nucleotide sequence ID" value="NZ_JBHRTU010000002.1"/>
</dbReference>
<evidence type="ECO:0000313" key="2">
    <source>
        <dbReference type="Proteomes" id="UP000184518"/>
    </source>
</evidence>
<evidence type="ECO:0000313" key="1">
    <source>
        <dbReference type="EMBL" id="SHG11778.1"/>
    </source>
</evidence>
<proteinExistence type="predicted"/>
<evidence type="ECO:0008006" key="3">
    <source>
        <dbReference type="Google" id="ProtNLM"/>
    </source>
</evidence>
<organism evidence="1 2">
    <name type="scientific">Chryseobacterium arachidis</name>
    <dbReference type="NCBI Taxonomy" id="1416778"/>
    <lineage>
        <taxon>Bacteria</taxon>
        <taxon>Pseudomonadati</taxon>
        <taxon>Bacteroidota</taxon>
        <taxon>Flavobacteriia</taxon>
        <taxon>Flavobacteriales</taxon>
        <taxon>Weeksellaceae</taxon>
        <taxon>Chryseobacterium group</taxon>
        <taxon>Chryseobacterium</taxon>
    </lineage>
</organism>
<dbReference type="Proteomes" id="UP000184518">
    <property type="component" value="Unassembled WGS sequence"/>
</dbReference>
<gene>
    <name evidence="1" type="ORF">SAMN05443633_110101</name>
</gene>
<sequence>MKKTIIFLILTVIISCHKYQERKKMISPKTASGATAKQDIPEQDTISEKEIICDSVYQNKNYKIVLRHFSWEKSYEENDKNTVFIFSKKIHGKYQELFRDSIESHTGDYEFRDFNGDNIKDILIQNISDVRSNWTYYLYLVDLKNDRLTKVKNFNQIKNPNYLSKYNLIDSQVISGRNWTSFYQIKKDTVFDFGYVIYDGEDENGKTVDFNKEYDKTLLKVLKNKNYK</sequence>
<name>A0A1M5H791_9FLAO</name>